<dbReference type="Proteomes" id="UP000292985">
    <property type="component" value="Unassembled WGS sequence"/>
</dbReference>
<keyword evidence="2" id="KW-1185">Reference proteome</keyword>
<comment type="caution">
    <text evidence="1">The sequence shown here is derived from an EMBL/GenBank/DDBJ whole genome shotgun (WGS) entry which is preliminary data.</text>
</comment>
<name>A0ABY0HV72_CITAM</name>
<reference evidence="1 2" key="1">
    <citation type="journal article" date="2019" name="Science, e1252229">
        <title>Invertible promoters mediate bacterial phase variation, antibiotic resistance, and host adaptation in the gut.</title>
        <authorList>
            <person name="Jiang X."/>
            <person name="Hall A.B."/>
            <person name="Arthur T.D."/>
            <person name="Plichta D.R."/>
            <person name="Covington C.T."/>
            <person name="Poyet M."/>
            <person name="Crothers J."/>
            <person name="Moses P.L."/>
            <person name="Tolonen A.C."/>
            <person name="Vlamakis H."/>
            <person name="Alm E.J."/>
            <person name="Xavier R.J."/>
        </authorList>
    </citation>
    <scope>NUCLEOTIDE SEQUENCE [LARGE SCALE GENOMIC DNA]</scope>
    <source>
        <strain evidence="2">ca_0067</strain>
    </source>
</reference>
<accession>A0ABY0HV72</accession>
<proteinExistence type="predicted"/>
<organism evidence="1 2">
    <name type="scientific">Citrobacter amalonaticus</name>
    <dbReference type="NCBI Taxonomy" id="35703"/>
    <lineage>
        <taxon>Bacteria</taxon>
        <taxon>Pseudomonadati</taxon>
        <taxon>Pseudomonadota</taxon>
        <taxon>Gammaproteobacteria</taxon>
        <taxon>Enterobacterales</taxon>
        <taxon>Enterobacteriaceae</taxon>
        <taxon>Citrobacter</taxon>
    </lineage>
</organism>
<gene>
    <name evidence="1" type="ORF">EAJ18_11950</name>
</gene>
<dbReference type="EMBL" id="RCYA01000004">
    <property type="protein sequence ID" value="RYT43780.1"/>
    <property type="molecule type" value="Genomic_DNA"/>
</dbReference>
<sequence>MDVRSNISGSGTLTYDFNTSLFKLRVVVVADVSGDYVVEASFVVSGNTVRYNSPKPTTFIVFLETV</sequence>
<evidence type="ECO:0000313" key="1">
    <source>
        <dbReference type="EMBL" id="RYT43780.1"/>
    </source>
</evidence>
<protein>
    <submittedName>
        <fullName evidence="1">Uncharacterized protein</fullName>
    </submittedName>
</protein>
<evidence type="ECO:0000313" key="2">
    <source>
        <dbReference type="Proteomes" id="UP000292985"/>
    </source>
</evidence>